<dbReference type="GO" id="GO:0003009">
    <property type="term" value="P:skeletal muscle contraction"/>
    <property type="evidence" value="ECO:0007669"/>
    <property type="project" value="TreeGrafter"/>
</dbReference>
<reference evidence="15" key="1">
    <citation type="submission" date="2022-11" db="UniProtKB">
        <authorList>
            <consortium name="EnsemblMetazoa"/>
        </authorList>
    </citation>
    <scope>IDENTIFICATION</scope>
</reference>
<dbReference type="OrthoDB" id="6250593at2759"/>
<dbReference type="Gene3D" id="3.30.60.20">
    <property type="match status" value="1"/>
</dbReference>
<keyword evidence="6" id="KW-0479">Metal-binding</keyword>
<name>A0A913YAD4_EXADI</name>
<dbReference type="SMART" id="SM00326">
    <property type="entry name" value="SH3"/>
    <property type="match status" value="2"/>
</dbReference>
<dbReference type="EnsemblMetazoa" id="XM_021061094.2">
    <property type="protein sequence ID" value="XP_020916753.1"/>
    <property type="gene ID" value="LOC110254132"/>
</dbReference>
<evidence type="ECO:0000259" key="13">
    <source>
        <dbReference type="PROSITE" id="PS50002"/>
    </source>
</evidence>
<dbReference type="GO" id="GO:1903078">
    <property type="term" value="P:positive regulation of protein localization to plasma membrane"/>
    <property type="evidence" value="ECO:0007669"/>
    <property type="project" value="TreeGrafter"/>
</dbReference>
<dbReference type="GO" id="GO:0005737">
    <property type="term" value="C:cytoplasm"/>
    <property type="evidence" value="ECO:0007669"/>
    <property type="project" value="UniProtKB-SubCell"/>
</dbReference>
<dbReference type="PROSITE" id="PS50002">
    <property type="entry name" value="SH3"/>
    <property type="match status" value="1"/>
</dbReference>
<keyword evidence="5" id="KW-0963">Cytoplasm</keyword>
<dbReference type="InterPro" id="IPR036028">
    <property type="entry name" value="SH3-like_dom_sf"/>
</dbReference>
<dbReference type="PANTHER" id="PTHR15135">
    <property type="entry name" value="STAC"/>
    <property type="match status" value="1"/>
</dbReference>
<dbReference type="InterPro" id="IPR046349">
    <property type="entry name" value="C1-like_sf"/>
</dbReference>
<dbReference type="InterPro" id="IPR002219">
    <property type="entry name" value="PKC_DAG/PE"/>
</dbReference>
<dbReference type="CDD" id="cd20817">
    <property type="entry name" value="C1_Stac"/>
    <property type="match status" value="1"/>
</dbReference>
<dbReference type="InterPro" id="IPR027267">
    <property type="entry name" value="AH/BAR_dom_sf"/>
</dbReference>
<dbReference type="Gene3D" id="1.20.1270.60">
    <property type="entry name" value="Arfaptin homology (AH) domain/BAR domain"/>
    <property type="match status" value="1"/>
</dbReference>
<evidence type="ECO:0000256" key="7">
    <source>
        <dbReference type="ARBA" id="ARBA00022737"/>
    </source>
</evidence>
<dbReference type="SUPFAM" id="SSF103657">
    <property type="entry name" value="BAR/IMD domain-like"/>
    <property type="match status" value="1"/>
</dbReference>
<evidence type="ECO:0000313" key="15">
    <source>
        <dbReference type="EnsemblMetazoa" id="XP_020916753.1"/>
    </source>
</evidence>
<comment type="subcellular location">
    <subcellularLocation>
        <location evidence="1">Cell membrane</location>
        <location evidence="1">Sarcolemma</location>
        <topology evidence="1">Peripheral membrane protein</topology>
        <orientation evidence="1">Cytoplasmic side</orientation>
    </subcellularLocation>
    <subcellularLocation>
        <location evidence="2">Cytoplasm</location>
    </subcellularLocation>
</comment>
<dbReference type="Proteomes" id="UP000887567">
    <property type="component" value="Unplaced"/>
</dbReference>
<evidence type="ECO:0000313" key="16">
    <source>
        <dbReference type="Proteomes" id="UP000887567"/>
    </source>
</evidence>
<dbReference type="PROSITE" id="PS50081">
    <property type="entry name" value="ZF_DAG_PE_2"/>
    <property type="match status" value="1"/>
</dbReference>
<dbReference type="FunFam" id="3.30.60.20:FF:000022">
    <property type="entry name" value="SH3 and cysteine-rich domain-containing protein 3 isoform 2"/>
    <property type="match status" value="1"/>
</dbReference>
<dbReference type="Pfam" id="PF00130">
    <property type="entry name" value="C1_1"/>
    <property type="match status" value="1"/>
</dbReference>
<feature type="domain" description="Phorbol-ester/DAG-type" evidence="14">
    <location>
        <begin position="428"/>
        <end position="477"/>
    </location>
</feature>
<dbReference type="OMA" id="QGKCLGK"/>
<evidence type="ECO:0000256" key="2">
    <source>
        <dbReference type="ARBA" id="ARBA00004496"/>
    </source>
</evidence>
<evidence type="ECO:0000256" key="10">
    <source>
        <dbReference type="ARBA" id="ARBA00023136"/>
    </source>
</evidence>
<evidence type="ECO:0000256" key="6">
    <source>
        <dbReference type="ARBA" id="ARBA00022723"/>
    </source>
</evidence>
<evidence type="ECO:0000256" key="5">
    <source>
        <dbReference type="ARBA" id="ARBA00022490"/>
    </source>
</evidence>
<evidence type="ECO:0000256" key="8">
    <source>
        <dbReference type="ARBA" id="ARBA00022771"/>
    </source>
</evidence>
<keyword evidence="3 11" id="KW-0728">SH3 domain</keyword>
<dbReference type="SUPFAM" id="SSF57889">
    <property type="entry name" value="Cysteine-rich domain"/>
    <property type="match status" value="1"/>
</dbReference>
<evidence type="ECO:0000256" key="12">
    <source>
        <dbReference type="SAM" id="MobiDB-lite"/>
    </source>
</evidence>
<dbReference type="PROSITE" id="PS00479">
    <property type="entry name" value="ZF_DAG_PE_1"/>
    <property type="match status" value="1"/>
</dbReference>
<feature type="domain" description="SH3" evidence="13">
    <location>
        <begin position="549"/>
        <end position="608"/>
    </location>
</feature>
<evidence type="ECO:0008006" key="17">
    <source>
        <dbReference type="Google" id="ProtNLM"/>
    </source>
</evidence>
<evidence type="ECO:0000256" key="1">
    <source>
        <dbReference type="ARBA" id="ARBA00004278"/>
    </source>
</evidence>
<dbReference type="SMART" id="SM00109">
    <property type="entry name" value="C1"/>
    <property type="match status" value="1"/>
</dbReference>
<feature type="compositionally biased region" description="Pro residues" evidence="12">
    <location>
        <begin position="518"/>
        <end position="532"/>
    </location>
</feature>
<keyword evidence="8" id="KW-0863">Zinc-finger</keyword>
<dbReference type="InterPro" id="IPR039688">
    <property type="entry name" value="STAC1/2/3"/>
</dbReference>
<dbReference type="Pfam" id="PF14604">
    <property type="entry name" value="SH3_9"/>
    <property type="match status" value="1"/>
</dbReference>
<keyword evidence="16" id="KW-1185">Reference proteome</keyword>
<dbReference type="GO" id="GO:0008270">
    <property type="term" value="F:zinc ion binding"/>
    <property type="evidence" value="ECO:0007669"/>
    <property type="project" value="UniProtKB-KW"/>
</dbReference>
<dbReference type="InterPro" id="IPR020454">
    <property type="entry name" value="DAG/PE-bd"/>
</dbReference>
<dbReference type="Gene3D" id="2.30.30.40">
    <property type="entry name" value="SH3 Domains"/>
    <property type="match status" value="2"/>
</dbReference>
<dbReference type="KEGG" id="epa:110254132"/>
<keyword evidence="4" id="KW-1003">Cell membrane</keyword>
<dbReference type="PRINTS" id="PR00452">
    <property type="entry name" value="SH3DOMAIN"/>
</dbReference>
<evidence type="ECO:0000256" key="3">
    <source>
        <dbReference type="ARBA" id="ARBA00022443"/>
    </source>
</evidence>
<evidence type="ECO:0000256" key="9">
    <source>
        <dbReference type="ARBA" id="ARBA00022833"/>
    </source>
</evidence>
<keyword evidence="9" id="KW-0862">Zinc</keyword>
<protein>
    <recommendedName>
        <fullName evidence="17">Protein BZZ1</fullName>
    </recommendedName>
</protein>
<dbReference type="SUPFAM" id="SSF50044">
    <property type="entry name" value="SH3-domain"/>
    <property type="match status" value="2"/>
</dbReference>
<dbReference type="PRINTS" id="PR00008">
    <property type="entry name" value="DAGPEDOMAIN"/>
</dbReference>
<accession>A0A913YAD4</accession>
<evidence type="ECO:0000256" key="11">
    <source>
        <dbReference type="PROSITE-ProRule" id="PRU00192"/>
    </source>
</evidence>
<dbReference type="RefSeq" id="XP_020916753.1">
    <property type="nucleotide sequence ID" value="XM_021061094.2"/>
</dbReference>
<proteinExistence type="predicted"/>
<sequence>MSNKSLRDVIHPSMNEALKNNAHNLTKLIKTAGEFVHNISSVKKQYANGLISAVETFRKKSAELKKDRSGQSSSMSTWETFLGEYEREAQDILKSCQDLNQNVSKPLADEAAKRKALCKKVFAFREAGENRIEKAEEACQKNYKDYCDSCSKLNKTQNTEQAKEGKQEHYTTLSHNAHNSYVLQLAALNSMQDIFYSNSLPQLLDDLQSVLEEATISMAITFKDCTRIEREKHEDSVKRLSNIEKLFEMVDSSTDTINFVQNLNNPGPYMPQKKEFQKPDDGHVVSVPDNKLSLNQTTEDVLRRKYIALEKKSKHLSGTVEKERGTLRSVRGLRDSYMQNPSYGKAEDVDSNIIIQMNEVRVKEMHKGVTDAQINLFTPDIKLNLHISESDLRDDEYDDDESLLDIYDNRKSVISNVMAKPKTMRAAKHDFVEHTFKKPVFCHYCNKLLKGFLKQGVKCKTCRMCVHAKCQENVPNCSGSPLTGKRKTGTVKSTASYDMDDDFDDFDDATYSDVDEAPTPPMQRKPLPPKPSDPGIVNDFYDTAEECLAGDSYAVALYDYAGENVGDLKLSAGNRITLTNTSDHNWWEGKCNGKSGFFPASYVQTIQKGDVILRCLFDFNAQEKDELSVAENQIVVQVADEGDGWVIGRAGNVEGAIPSTYVEKI</sequence>
<dbReference type="AlphaFoldDB" id="A0A913YAD4"/>
<dbReference type="GO" id="GO:0042383">
    <property type="term" value="C:sarcolemma"/>
    <property type="evidence" value="ECO:0007669"/>
    <property type="project" value="UniProtKB-SubCell"/>
</dbReference>
<organism evidence="15 16">
    <name type="scientific">Exaiptasia diaphana</name>
    <name type="common">Tropical sea anemone</name>
    <name type="synonym">Aiptasia pulchella</name>
    <dbReference type="NCBI Taxonomy" id="2652724"/>
    <lineage>
        <taxon>Eukaryota</taxon>
        <taxon>Metazoa</taxon>
        <taxon>Cnidaria</taxon>
        <taxon>Anthozoa</taxon>
        <taxon>Hexacorallia</taxon>
        <taxon>Actiniaria</taxon>
        <taxon>Aiptasiidae</taxon>
        <taxon>Exaiptasia</taxon>
    </lineage>
</organism>
<evidence type="ECO:0000259" key="14">
    <source>
        <dbReference type="PROSITE" id="PS50081"/>
    </source>
</evidence>
<feature type="region of interest" description="Disordered" evidence="12">
    <location>
        <begin position="510"/>
        <end position="533"/>
    </location>
</feature>
<dbReference type="InterPro" id="IPR001452">
    <property type="entry name" value="SH3_domain"/>
</dbReference>
<dbReference type="Pfam" id="PF00018">
    <property type="entry name" value="SH3_1"/>
    <property type="match status" value="1"/>
</dbReference>
<keyword evidence="10" id="KW-0472">Membrane</keyword>
<dbReference type="PANTHER" id="PTHR15135:SF7">
    <property type="entry name" value="STAC-LIKE, ISOFORM J"/>
    <property type="match status" value="1"/>
</dbReference>
<dbReference type="GeneID" id="110254132"/>
<keyword evidence="7" id="KW-0677">Repeat</keyword>
<evidence type="ECO:0000256" key="4">
    <source>
        <dbReference type="ARBA" id="ARBA00022475"/>
    </source>
</evidence>